<dbReference type="Pfam" id="PF00501">
    <property type="entry name" value="AMP-binding"/>
    <property type="match status" value="1"/>
</dbReference>
<dbReference type="AlphaFoldDB" id="A0A377NEX7"/>
<dbReference type="PANTHER" id="PTHR45398:SF1">
    <property type="entry name" value="ENZYME, PUTATIVE (JCVI)-RELATED"/>
    <property type="match status" value="1"/>
</dbReference>
<dbReference type="GeneID" id="78378824"/>
<dbReference type="Gene3D" id="3.40.50.12780">
    <property type="entry name" value="N-terminal domain of ligase-like"/>
    <property type="match status" value="1"/>
</dbReference>
<dbReference type="RefSeq" id="WP_034787773.1">
    <property type="nucleotide sequence ID" value="NZ_VXKG01000001.1"/>
</dbReference>
<dbReference type="SUPFAM" id="SSF56801">
    <property type="entry name" value="Acetyl-CoA synthetase-like"/>
    <property type="match status" value="1"/>
</dbReference>
<gene>
    <name evidence="2" type="ORF">NCTC12157_03828</name>
</gene>
<sequence length="462" mass="51070">MDSQKKGTARLTLPMSGWLAAERSGEQLVAFSKDRQWRVKDLRLDVLHLVNKISTTTAPRWALCFDSPYAFVASLLAVLYCGRTPILPGHCRQAVLREMQPDFDALLTDQPLELNCPTLHFPFESQPPLAPEQLTLPPWQDDLSLVLFTSGSTGAPQKVVKPVASLERESQWLAECWQALPTNARLAATVAHHHMYGLTFSLVLPLSLGLPIYASRIEYHEQLIELAGGGPLLLIASPAFLQRLDPALPAACCELVFSAGGPLSYEAAQRAQSQCGVLPTEIYGTTETGILAHRQQLAQNSPWELFGGITLLGQDDVGQRALSELIPQPDGVLLSDTIRLLEDPRQFHLGDRQDRVVKIAEQRISLTEVELRLRGIEWLSDASVLLLHKRGRDHVAALIVLSSAGQQQLGHLGQAAFQAALHQQLRLWLSPVAIPRLWRIAPEIPVNAQGKRAYAEIQEMFL</sequence>
<evidence type="ECO:0000313" key="3">
    <source>
        <dbReference type="Proteomes" id="UP000254304"/>
    </source>
</evidence>
<feature type="domain" description="AMP-dependent synthetase/ligase" evidence="1">
    <location>
        <begin position="133"/>
        <end position="303"/>
    </location>
</feature>
<dbReference type="Proteomes" id="UP000254304">
    <property type="component" value="Unassembled WGS sequence"/>
</dbReference>
<dbReference type="PANTHER" id="PTHR45398">
    <property type="match status" value="1"/>
</dbReference>
<evidence type="ECO:0000259" key="1">
    <source>
        <dbReference type="Pfam" id="PF00501"/>
    </source>
</evidence>
<dbReference type="InterPro" id="IPR000873">
    <property type="entry name" value="AMP-dep_synth/lig_dom"/>
</dbReference>
<dbReference type="InterPro" id="IPR042099">
    <property type="entry name" value="ANL_N_sf"/>
</dbReference>
<dbReference type="EMBL" id="UGGO01000001">
    <property type="protein sequence ID" value="STQ46071.1"/>
    <property type="molecule type" value="Genomic_DNA"/>
</dbReference>
<protein>
    <submittedName>
        <fullName evidence="2">Peptide synthase</fullName>
    </submittedName>
</protein>
<organism evidence="2 3">
    <name type="scientific">Ewingella americana</name>
    <dbReference type="NCBI Taxonomy" id="41202"/>
    <lineage>
        <taxon>Bacteria</taxon>
        <taxon>Pseudomonadati</taxon>
        <taxon>Pseudomonadota</taxon>
        <taxon>Gammaproteobacteria</taxon>
        <taxon>Enterobacterales</taxon>
        <taxon>Yersiniaceae</taxon>
        <taxon>Ewingella</taxon>
    </lineage>
</organism>
<name>A0A377NEX7_9GAMM</name>
<evidence type="ECO:0000313" key="2">
    <source>
        <dbReference type="EMBL" id="STQ46071.1"/>
    </source>
</evidence>
<proteinExistence type="predicted"/>
<reference evidence="2 3" key="1">
    <citation type="submission" date="2018-06" db="EMBL/GenBank/DDBJ databases">
        <authorList>
            <consortium name="Pathogen Informatics"/>
            <person name="Doyle S."/>
        </authorList>
    </citation>
    <scope>NUCLEOTIDE SEQUENCE [LARGE SCALE GENOMIC DNA]</scope>
    <source>
        <strain evidence="2 3">NCTC12157</strain>
    </source>
</reference>
<accession>A0A377NEX7</accession>
<dbReference type="InterPro" id="IPR045851">
    <property type="entry name" value="AMP-bd_C_sf"/>
</dbReference>
<dbReference type="Gene3D" id="3.30.300.30">
    <property type="match status" value="1"/>
</dbReference>